<evidence type="ECO:0000256" key="1">
    <source>
        <dbReference type="SAM" id="MobiDB-lite"/>
    </source>
</evidence>
<feature type="compositionally biased region" description="Polar residues" evidence="1">
    <location>
        <begin position="83"/>
        <end position="96"/>
    </location>
</feature>
<evidence type="ECO:0000313" key="2">
    <source>
        <dbReference type="EMBL" id="MPD02159.1"/>
    </source>
</evidence>
<gene>
    <name evidence="2" type="ORF">E2C01_097719</name>
</gene>
<feature type="region of interest" description="Disordered" evidence="1">
    <location>
        <begin position="1"/>
        <end position="22"/>
    </location>
</feature>
<feature type="compositionally biased region" description="Polar residues" evidence="1">
    <location>
        <begin position="7"/>
        <end position="17"/>
    </location>
</feature>
<feature type="compositionally biased region" description="Low complexity" evidence="1">
    <location>
        <begin position="69"/>
        <end position="82"/>
    </location>
</feature>
<reference evidence="2 3" key="1">
    <citation type="submission" date="2019-05" db="EMBL/GenBank/DDBJ databases">
        <title>Another draft genome of Portunus trituberculatus and its Hox gene families provides insights of decapod evolution.</title>
        <authorList>
            <person name="Jeong J.-H."/>
            <person name="Song I."/>
            <person name="Kim S."/>
            <person name="Choi T."/>
            <person name="Kim D."/>
            <person name="Ryu S."/>
            <person name="Kim W."/>
        </authorList>
    </citation>
    <scope>NUCLEOTIDE SEQUENCE [LARGE SCALE GENOMIC DNA]</scope>
    <source>
        <tissue evidence="2">Muscle</tissue>
    </source>
</reference>
<feature type="region of interest" description="Disordered" evidence="1">
    <location>
        <begin position="63"/>
        <end position="109"/>
    </location>
</feature>
<accession>A0A5B7KAR8</accession>
<evidence type="ECO:0000313" key="3">
    <source>
        <dbReference type="Proteomes" id="UP000324222"/>
    </source>
</evidence>
<keyword evidence="3" id="KW-1185">Reference proteome</keyword>
<protein>
    <submittedName>
        <fullName evidence="2">Uncharacterized protein</fullName>
    </submittedName>
</protein>
<dbReference type="AlphaFoldDB" id="A0A5B7KAR8"/>
<proteinExistence type="predicted"/>
<comment type="caution">
    <text evidence="2">The sequence shown here is derived from an EMBL/GenBank/DDBJ whole genome shotgun (WGS) entry which is preliminary data.</text>
</comment>
<organism evidence="2 3">
    <name type="scientific">Portunus trituberculatus</name>
    <name type="common">Swimming crab</name>
    <name type="synonym">Neptunus trituberculatus</name>
    <dbReference type="NCBI Taxonomy" id="210409"/>
    <lineage>
        <taxon>Eukaryota</taxon>
        <taxon>Metazoa</taxon>
        <taxon>Ecdysozoa</taxon>
        <taxon>Arthropoda</taxon>
        <taxon>Crustacea</taxon>
        <taxon>Multicrustacea</taxon>
        <taxon>Malacostraca</taxon>
        <taxon>Eumalacostraca</taxon>
        <taxon>Eucarida</taxon>
        <taxon>Decapoda</taxon>
        <taxon>Pleocyemata</taxon>
        <taxon>Brachyura</taxon>
        <taxon>Eubrachyura</taxon>
        <taxon>Portunoidea</taxon>
        <taxon>Portunidae</taxon>
        <taxon>Portuninae</taxon>
        <taxon>Portunus</taxon>
    </lineage>
</organism>
<sequence>MYVPAKNCSSVRHSAQAATHKGAVHRHVAQRAPSRSCCLALAARQVLTLHSTCFHSKLLFSPATPTPHPSSHSDTLSSHPPTLLSQNKSKQVSKGQQWEDAEVRGCEGC</sequence>
<name>A0A5B7KAR8_PORTR</name>
<dbReference type="EMBL" id="VSRR010130159">
    <property type="protein sequence ID" value="MPD02159.1"/>
    <property type="molecule type" value="Genomic_DNA"/>
</dbReference>
<dbReference type="Proteomes" id="UP000324222">
    <property type="component" value="Unassembled WGS sequence"/>
</dbReference>